<dbReference type="GO" id="GO:0003677">
    <property type="term" value="F:DNA binding"/>
    <property type="evidence" value="ECO:0007669"/>
    <property type="project" value="UniProtKB-KW"/>
</dbReference>
<evidence type="ECO:0000256" key="1">
    <source>
        <dbReference type="ARBA" id="ARBA00023015"/>
    </source>
</evidence>
<dbReference type="EMBL" id="FNHF01000006">
    <property type="protein sequence ID" value="SDM87309.1"/>
    <property type="molecule type" value="Genomic_DNA"/>
</dbReference>
<dbReference type="SUPFAM" id="SSF46785">
    <property type="entry name" value="Winged helix' DNA-binding domain"/>
    <property type="match status" value="1"/>
</dbReference>
<dbReference type="Proteomes" id="UP000182347">
    <property type="component" value="Unassembled WGS sequence"/>
</dbReference>
<dbReference type="InterPro" id="IPR039422">
    <property type="entry name" value="MarR/SlyA-like"/>
</dbReference>
<accession>A0A1G9WSF7</accession>
<dbReference type="Pfam" id="PF01047">
    <property type="entry name" value="MarR"/>
    <property type="match status" value="1"/>
</dbReference>
<keyword evidence="6" id="KW-1185">Reference proteome</keyword>
<dbReference type="InterPro" id="IPR000835">
    <property type="entry name" value="HTH_MarR-typ"/>
</dbReference>
<dbReference type="STRING" id="482461.SAMN05216244_3603"/>
<dbReference type="GO" id="GO:0003700">
    <property type="term" value="F:DNA-binding transcription factor activity"/>
    <property type="evidence" value="ECO:0007669"/>
    <property type="project" value="InterPro"/>
</dbReference>
<dbReference type="GO" id="GO:0006950">
    <property type="term" value="P:response to stress"/>
    <property type="evidence" value="ECO:0007669"/>
    <property type="project" value="TreeGrafter"/>
</dbReference>
<organism evidence="5 6">
    <name type="scientific">Sediminibacillus halophilus</name>
    <dbReference type="NCBI Taxonomy" id="482461"/>
    <lineage>
        <taxon>Bacteria</taxon>
        <taxon>Bacillati</taxon>
        <taxon>Bacillota</taxon>
        <taxon>Bacilli</taxon>
        <taxon>Bacillales</taxon>
        <taxon>Bacillaceae</taxon>
        <taxon>Sediminibacillus</taxon>
    </lineage>
</organism>
<dbReference type="PROSITE" id="PS50995">
    <property type="entry name" value="HTH_MARR_2"/>
    <property type="match status" value="1"/>
</dbReference>
<name>A0A1G9WSF7_9BACI</name>
<dbReference type="InterPro" id="IPR036388">
    <property type="entry name" value="WH-like_DNA-bd_sf"/>
</dbReference>
<keyword evidence="2" id="KW-0238">DNA-binding</keyword>
<feature type="domain" description="HTH marR-type" evidence="4">
    <location>
        <begin position="15"/>
        <end position="147"/>
    </location>
</feature>
<dbReference type="InterPro" id="IPR036390">
    <property type="entry name" value="WH_DNA-bd_sf"/>
</dbReference>
<evidence type="ECO:0000259" key="4">
    <source>
        <dbReference type="PROSITE" id="PS50995"/>
    </source>
</evidence>
<keyword evidence="3" id="KW-0804">Transcription</keyword>
<dbReference type="OrthoDB" id="9799747at2"/>
<evidence type="ECO:0000313" key="6">
    <source>
        <dbReference type="Proteomes" id="UP000182347"/>
    </source>
</evidence>
<dbReference type="AlphaFoldDB" id="A0A1G9WSF7"/>
<protein>
    <submittedName>
        <fullName evidence="5">MarR family transcriptional regulator, 2-MHQ and catechol-resistance regulon repressor</fullName>
    </submittedName>
</protein>
<proteinExistence type="predicted"/>
<dbReference type="Gene3D" id="1.10.10.10">
    <property type="entry name" value="Winged helix-like DNA-binding domain superfamily/Winged helix DNA-binding domain"/>
    <property type="match status" value="1"/>
</dbReference>
<dbReference type="PANTHER" id="PTHR33164:SF56">
    <property type="entry name" value="HTH-TYPE TRANSCRIPTIONAL REGULATOR MHQR"/>
    <property type="match status" value="1"/>
</dbReference>
<dbReference type="PANTHER" id="PTHR33164">
    <property type="entry name" value="TRANSCRIPTIONAL REGULATOR, MARR FAMILY"/>
    <property type="match status" value="1"/>
</dbReference>
<evidence type="ECO:0000256" key="2">
    <source>
        <dbReference type="ARBA" id="ARBA00023125"/>
    </source>
</evidence>
<keyword evidence="1" id="KW-0805">Transcription regulation</keyword>
<reference evidence="6" key="1">
    <citation type="submission" date="2016-10" db="EMBL/GenBank/DDBJ databases">
        <authorList>
            <person name="Varghese N."/>
            <person name="Submissions S."/>
        </authorList>
    </citation>
    <scope>NUCLEOTIDE SEQUENCE [LARGE SCALE GENOMIC DNA]</scope>
    <source>
        <strain evidence="6">CGMCC 1.6199</strain>
    </source>
</reference>
<dbReference type="RefSeq" id="WP_074600609.1">
    <property type="nucleotide sequence ID" value="NZ_FNHF01000006.1"/>
</dbReference>
<dbReference type="SMART" id="SM00347">
    <property type="entry name" value="HTH_MARR"/>
    <property type="match status" value="1"/>
</dbReference>
<evidence type="ECO:0000313" key="5">
    <source>
        <dbReference type="EMBL" id="SDM87309.1"/>
    </source>
</evidence>
<evidence type="ECO:0000256" key="3">
    <source>
        <dbReference type="ARBA" id="ARBA00023163"/>
    </source>
</evidence>
<gene>
    <name evidence="5" type="ORF">SAMN05216244_3603</name>
</gene>
<sequence>MDVNQSYTEKKQDPSLKLFVVLSKAYRSIADQVEVDIRKKGLNPTEFGVLELLYHQGDHTLQKIGDKILLASGSITYVVDKLEKKGYLERKPSIEDRRITYAAITDRGRELLHHIFPDHWAQIEKITGGLSKQEKQEAIELLKKLGLYAEQLKLDKS</sequence>
<dbReference type="PRINTS" id="PR00598">
    <property type="entry name" value="HTHMARR"/>
</dbReference>
<dbReference type="InterPro" id="IPR023187">
    <property type="entry name" value="Tscrpt_reg_MarR-type_CS"/>
</dbReference>
<dbReference type="PROSITE" id="PS01117">
    <property type="entry name" value="HTH_MARR_1"/>
    <property type="match status" value="1"/>
</dbReference>